<name>A0A914WKA5_9BILA</name>
<keyword evidence="11" id="KW-0325">Glycoprotein</keyword>
<dbReference type="InterPro" id="IPR038577">
    <property type="entry name" value="GT10-like_C_sf"/>
</dbReference>
<dbReference type="Proteomes" id="UP000887566">
    <property type="component" value="Unplaced"/>
</dbReference>
<evidence type="ECO:0000256" key="2">
    <source>
        <dbReference type="ARBA" id="ARBA00004922"/>
    </source>
</evidence>
<evidence type="ECO:0000256" key="3">
    <source>
        <dbReference type="ARBA" id="ARBA00008919"/>
    </source>
</evidence>
<accession>A0A914WKA5</accession>
<keyword evidence="4 12" id="KW-0328">Glycosyltransferase</keyword>
<comment type="subcellular location">
    <subcellularLocation>
        <location evidence="1 12">Golgi apparatus</location>
        <location evidence="1 12">Golgi stack membrane</location>
        <topology evidence="1 12">Single-pass type II membrane protein</topology>
    </subcellularLocation>
</comment>
<keyword evidence="10 12" id="KW-0472">Membrane</keyword>
<feature type="domain" description="Fucosyltransferase N-terminal" evidence="14">
    <location>
        <begin position="19"/>
        <end position="130"/>
    </location>
</feature>
<keyword evidence="5 12" id="KW-0808">Transferase</keyword>
<evidence type="ECO:0000259" key="14">
    <source>
        <dbReference type="Pfam" id="PF17039"/>
    </source>
</evidence>
<reference evidence="16" key="1">
    <citation type="submission" date="2022-11" db="UniProtKB">
        <authorList>
            <consortium name="WormBaseParasite"/>
        </authorList>
    </citation>
    <scope>IDENTIFICATION</scope>
</reference>
<keyword evidence="7" id="KW-0735">Signal-anchor</keyword>
<dbReference type="InterPro" id="IPR055270">
    <property type="entry name" value="Glyco_tran_10_C"/>
</dbReference>
<feature type="domain" description="Fucosyltransferase C-terminal" evidence="13">
    <location>
        <begin position="158"/>
        <end position="328"/>
    </location>
</feature>
<dbReference type="EC" id="2.4.1.-" evidence="12"/>
<comment type="pathway">
    <text evidence="2">Protein modification; protein glycosylation.</text>
</comment>
<keyword evidence="6 12" id="KW-0812">Transmembrane</keyword>
<dbReference type="PANTHER" id="PTHR48438">
    <property type="entry name" value="ALPHA-(1,3)-FUCOSYLTRANSFERASE C-RELATED"/>
    <property type="match status" value="1"/>
</dbReference>
<dbReference type="SUPFAM" id="SSF53756">
    <property type="entry name" value="UDP-Glycosyltransferase/glycogen phosphorylase"/>
    <property type="match status" value="1"/>
</dbReference>
<dbReference type="GO" id="GO:0008417">
    <property type="term" value="F:fucosyltransferase activity"/>
    <property type="evidence" value="ECO:0007669"/>
    <property type="project" value="InterPro"/>
</dbReference>
<evidence type="ECO:0000256" key="11">
    <source>
        <dbReference type="ARBA" id="ARBA00023180"/>
    </source>
</evidence>
<evidence type="ECO:0000256" key="8">
    <source>
        <dbReference type="ARBA" id="ARBA00022989"/>
    </source>
</evidence>
<dbReference type="PANTHER" id="PTHR48438:SF1">
    <property type="entry name" value="ALPHA-(1,3)-FUCOSYLTRANSFERASE C-RELATED"/>
    <property type="match status" value="1"/>
</dbReference>
<dbReference type="Pfam" id="PF00852">
    <property type="entry name" value="Glyco_transf_10"/>
    <property type="match status" value="1"/>
</dbReference>
<feature type="transmembrane region" description="Helical" evidence="12">
    <location>
        <begin position="347"/>
        <end position="372"/>
    </location>
</feature>
<evidence type="ECO:0000256" key="10">
    <source>
        <dbReference type="ARBA" id="ARBA00023136"/>
    </source>
</evidence>
<dbReference type="AlphaFoldDB" id="A0A914WKA5"/>
<evidence type="ECO:0000256" key="1">
    <source>
        <dbReference type="ARBA" id="ARBA00004447"/>
    </source>
</evidence>
<dbReference type="FunFam" id="3.40.50.11660:FF:000002">
    <property type="entry name" value="Alpha-(1,3)-fucosyltransferase"/>
    <property type="match status" value="1"/>
</dbReference>
<evidence type="ECO:0000313" key="15">
    <source>
        <dbReference type="Proteomes" id="UP000887566"/>
    </source>
</evidence>
<dbReference type="Pfam" id="PF17039">
    <property type="entry name" value="Glyco_tran_10_N"/>
    <property type="match status" value="1"/>
</dbReference>
<keyword evidence="9 12" id="KW-0333">Golgi apparatus</keyword>
<evidence type="ECO:0000256" key="9">
    <source>
        <dbReference type="ARBA" id="ARBA00023034"/>
    </source>
</evidence>
<evidence type="ECO:0000313" key="16">
    <source>
        <dbReference type="WBParaSite" id="PSAMB.scaffold441size50975.g5794.t1"/>
    </source>
</evidence>
<dbReference type="WBParaSite" id="PSAMB.scaffold441size50975.g5794.t1">
    <property type="protein sequence ID" value="PSAMB.scaffold441size50975.g5794.t1"/>
    <property type="gene ID" value="PSAMB.scaffold441size50975.g5794"/>
</dbReference>
<dbReference type="InterPro" id="IPR031481">
    <property type="entry name" value="Glyco_tran_10_N"/>
</dbReference>
<sequence length="394" mass="46401">MNSEDGKKSTNTTMPPQFKTILLWTNYYSVEWSMSGFEYNALCPNRCRIINDRNEFDSAAAILFHSAAWDLSLNDLPTSRQPDQYFVYYNQEPPPKSSWKDLEGVWQSFPSHFFNLTMTYRTDSDIVAPYDRFVSKAERINGVPYEEHVWDDVVAAVRRKTKLGLQFVGNCYSESGRESIVRALQRYISIDQFGYCAGRQCDYSCEQRILPDYRFFIAFENNICRDYVTEKFWRLKRLIVPIVLRASILDGIAPDDSFIAVDQFQSVAALAAHLEMLSRNETEYLRYFEWTRDYQKIEAPRSEAFCRLCDRLHAPTIKHKSYEDMVAWYYPIEVCQVKHFNYVREVLYMWGRFIALCTLGCASVLLLCMIVFRNCLRHQYSYQKLIQSEENKLP</sequence>
<keyword evidence="8 12" id="KW-1133">Transmembrane helix</keyword>
<dbReference type="GO" id="GO:0032580">
    <property type="term" value="C:Golgi cisterna membrane"/>
    <property type="evidence" value="ECO:0007669"/>
    <property type="project" value="UniProtKB-SubCell"/>
</dbReference>
<comment type="similarity">
    <text evidence="3 12">Belongs to the glycosyltransferase 10 family.</text>
</comment>
<evidence type="ECO:0000256" key="5">
    <source>
        <dbReference type="ARBA" id="ARBA00022679"/>
    </source>
</evidence>
<dbReference type="InterPro" id="IPR001503">
    <property type="entry name" value="Glyco_trans_10"/>
</dbReference>
<proteinExistence type="inferred from homology"/>
<protein>
    <recommendedName>
        <fullName evidence="12">Fucosyltransferase</fullName>
        <ecNumber evidence="12">2.4.1.-</ecNumber>
    </recommendedName>
</protein>
<evidence type="ECO:0000259" key="13">
    <source>
        <dbReference type="Pfam" id="PF00852"/>
    </source>
</evidence>
<keyword evidence="15" id="KW-1185">Reference proteome</keyword>
<dbReference type="Gene3D" id="3.40.50.11660">
    <property type="entry name" value="Glycosyl transferase family 10, C-terminal domain"/>
    <property type="match status" value="1"/>
</dbReference>
<evidence type="ECO:0000256" key="6">
    <source>
        <dbReference type="ARBA" id="ARBA00022692"/>
    </source>
</evidence>
<evidence type="ECO:0000256" key="7">
    <source>
        <dbReference type="ARBA" id="ARBA00022968"/>
    </source>
</evidence>
<organism evidence="15 16">
    <name type="scientific">Plectus sambesii</name>
    <dbReference type="NCBI Taxonomy" id="2011161"/>
    <lineage>
        <taxon>Eukaryota</taxon>
        <taxon>Metazoa</taxon>
        <taxon>Ecdysozoa</taxon>
        <taxon>Nematoda</taxon>
        <taxon>Chromadorea</taxon>
        <taxon>Plectida</taxon>
        <taxon>Plectina</taxon>
        <taxon>Plectoidea</taxon>
        <taxon>Plectidae</taxon>
        <taxon>Plectus</taxon>
    </lineage>
</organism>
<evidence type="ECO:0000256" key="4">
    <source>
        <dbReference type="ARBA" id="ARBA00022676"/>
    </source>
</evidence>
<evidence type="ECO:0000256" key="12">
    <source>
        <dbReference type="RuleBase" id="RU003832"/>
    </source>
</evidence>